<dbReference type="AlphaFoldDB" id="A0A291QYR5"/>
<keyword evidence="3" id="KW-1185">Reference proteome</keyword>
<feature type="transmembrane region" description="Helical" evidence="1">
    <location>
        <begin position="36"/>
        <end position="61"/>
    </location>
</feature>
<accession>A0A291QYR5</accession>
<gene>
    <name evidence="2" type="ORF">COR50_18575</name>
</gene>
<reference evidence="2 3" key="1">
    <citation type="submission" date="2017-10" db="EMBL/GenBank/DDBJ databases">
        <title>Paenichitinophaga pekingensis gen. nov., sp. nov., isolated from activated sludge.</title>
        <authorList>
            <person name="Jin D."/>
            <person name="Kong X."/>
            <person name="Deng Y."/>
            <person name="Bai Z."/>
        </authorList>
    </citation>
    <scope>NUCLEOTIDE SEQUENCE [LARGE SCALE GENOMIC DNA]</scope>
    <source>
        <strain evidence="2 3">13</strain>
    </source>
</reference>
<name>A0A291QYR5_9BACT</name>
<feature type="transmembrane region" description="Helical" evidence="1">
    <location>
        <begin position="73"/>
        <end position="91"/>
    </location>
</feature>
<keyword evidence="1" id="KW-1133">Transmembrane helix</keyword>
<evidence type="ECO:0000313" key="2">
    <source>
        <dbReference type="EMBL" id="ATL49012.1"/>
    </source>
</evidence>
<dbReference type="KEGG" id="cbae:COR50_18575"/>
<evidence type="ECO:0000256" key="1">
    <source>
        <dbReference type="SAM" id="Phobius"/>
    </source>
</evidence>
<protein>
    <submittedName>
        <fullName evidence="2">Uncharacterized protein</fullName>
    </submittedName>
</protein>
<dbReference type="Proteomes" id="UP000220133">
    <property type="component" value="Chromosome"/>
</dbReference>
<keyword evidence="1" id="KW-0472">Membrane</keyword>
<organism evidence="2 3">
    <name type="scientific">Chitinophaga caeni</name>
    <dbReference type="NCBI Taxonomy" id="2029983"/>
    <lineage>
        <taxon>Bacteria</taxon>
        <taxon>Pseudomonadati</taxon>
        <taxon>Bacteroidota</taxon>
        <taxon>Chitinophagia</taxon>
        <taxon>Chitinophagales</taxon>
        <taxon>Chitinophagaceae</taxon>
        <taxon>Chitinophaga</taxon>
    </lineage>
</organism>
<sequence>MGGIRFIIKVCFICNLCYLVSWMLRMHEQSGDMSYLSKHAVIMGLIIAAPLNILAILWFLALLLRKRLIWKEAHPILFIFNCIILILQLGIV</sequence>
<dbReference type="EMBL" id="CP023777">
    <property type="protein sequence ID" value="ATL49012.1"/>
    <property type="molecule type" value="Genomic_DNA"/>
</dbReference>
<dbReference type="OrthoDB" id="680057at2"/>
<feature type="transmembrane region" description="Helical" evidence="1">
    <location>
        <begin position="6"/>
        <end position="24"/>
    </location>
</feature>
<keyword evidence="1" id="KW-0812">Transmembrane</keyword>
<evidence type="ECO:0000313" key="3">
    <source>
        <dbReference type="Proteomes" id="UP000220133"/>
    </source>
</evidence>
<dbReference type="RefSeq" id="WP_098195380.1">
    <property type="nucleotide sequence ID" value="NZ_CP023777.1"/>
</dbReference>
<proteinExistence type="predicted"/>